<dbReference type="Gene3D" id="3.40.50.1000">
    <property type="entry name" value="HAD superfamily/HAD-like"/>
    <property type="match status" value="1"/>
</dbReference>
<feature type="region of interest" description="Disordered" evidence="1">
    <location>
        <begin position="286"/>
        <end position="329"/>
    </location>
</feature>
<dbReference type="Pfam" id="PF08282">
    <property type="entry name" value="Hydrolase_3"/>
    <property type="match status" value="1"/>
</dbReference>
<keyword evidence="3" id="KW-1185">Reference proteome</keyword>
<dbReference type="STRING" id="1272.GCA_900014985_00956"/>
<name>A0A4Y4D0V9_KOCVA</name>
<dbReference type="PANTHER" id="PTHR10000:SF8">
    <property type="entry name" value="HAD SUPERFAMILY HYDROLASE-LIKE, TYPE 3"/>
    <property type="match status" value="1"/>
</dbReference>
<dbReference type="NCBIfam" id="TIGR01484">
    <property type="entry name" value="HAD-SF-IIB"/>
    <property type="match status" value="1"/>
</dbReference>
<dbReference type="GO" id="GO:0000287">
    <property type="term" value="F:magnesium ion binding"/>
    <property type="evidence" value="ECO:0007669"/>
    <property type="project" value="TreeGrafter"/>
</dbReference>
<dbReference type="SUPFAM" id="SSF56784">
    <property type="entry name" value="HAD-like"/>
    <property type="match status" value="1"/>
</dbReference>
<dbReference type="InterPro" id="IPR006379">
    <property type="entry name" value="HAD-SF_hydro_IIB"/>
</dbReference>
<dbReference type="PANTHER" id="PTHR10000">
    <property type="entry name" value="PHOSPHOSERINE PHOSPHATASE"/>
    <property type="match status" value="1"/>
</dbReference>
<keyword evidence="2" id="KW-0378">Hydrolase</keyword>
<dbReference type="AlphaFoldDB" id="A0A4Y4D0V9"/>
<dbReference type="RefSeq" id="WP_231860588.1">
    <property type="nucleotide sequence ID" value="NZ_BJNW01000006.1"/>
</dbReference>
<dbReference type="Proteomes" id="UP000315730">
    <property type="component" value="Unassembled WGS sequence"/>
</dbReference>
<dbReference type="Gene3D" id="3.30.1240.10">
    <property type="match status" value="1"/>
</dbReference>
<dbReference type="GO" id="GO:0016791">
    <property type="term" value="F:phosphatase activity"/>
    <property type="evidence" value="ECO:0007669"/>
    <property type="project" value="TreeGrafter"/>
</dbReference>
<sequence length="329" mass="35189">MPEAAGVVNRPPVRLIASDLDGTVLGHDFRFRERTVAALAAARDVGIRVVFVTGRPSRWLDPLREQIGDAGVVICSNGAVVYNPATDRVLEASVFGLEDALPVIEDITRALPGTLFAAETLQRVHTDPGWSRTDRMEIRDVTEAPVTGSLIPGTEVVKLLAKLDGADPGDYFERVRRIVGDRLSATHSVAAAPLVEMGQRGLTKARTLERFTAELVIDRSEVMAFGDMPNDLEMLTWAGRGYAMADGHPGVVAAVERTAPAFSQDGVAQVIEHYLAHEHDAALRAAPSGGSTRTREDAAPPHAAPSHAVAPREIPGGAVADTTRKDRHG</sequence>
<protein>
    <submittedName>
        <fullName evidence="2">Hydrolase</fullName>
    </submittedName>
</protein>
<comment type="caution">
    <text evidence="2">The sequence shown here is derived from an EMBL/GenBank/DDBJ whole genome shotgun (WGS) entry which is preliminary data.</text>
</comment>
<evidence type="ECO:0000313" key="3">
    <source>
        <dbReference type="Proteomes" id="UP000315730"/>
    </source>
</evidence>
<proteinExistence type="predicted"/>
<dbReference type="InterPro" id="IPR036412">
    <property type="entry name" value="HAD-like_sf"/>
</dbReference>
<evidence type="ECO:0000313" key="2">
    <source>
        <dbReference type="EMBL" id="GEC98761.1"/>
    </source>
</evidence>
<organism evidence="2 3">
    <name type="scientific">Kocuria varians</name>
    <name type="common">Micrococcus varians</name>
    <dbReference type="NCBI Taxonomy" id="1272"/>
    <lineage>
        <taxon>Bacteria</taxon>
        <taxon>Bacillati</taxon>
        <taxon>Actinomycetota</taxon>
        <taxon>Actinomycetes</taxon>
        <taxon>Micrococcales</taxon>
        <taxon>Micrococcaceae</taxon>
        <taxon>Kocuria</taxon>
    </lineage>
</organism>
<gene>
    <name evidence="2" type="ORF">KVA01_09160</name>
</gene>
<dbReference type="InterPro" id="IPR023214">
    <property type="entry name" value="HAD_sf"/>
</dbReference>
<evidence type="ECO:0000256" key="1">
    <source>
        <dbReference type="SAM" id="MobiDB-lite"/>
    </source>
</evidence>
<dbReference type="EMBL" id="BJNW01000006">
    <property type="protein sequence ID" value="GEC98761.1"/>
    <property type="molecule type" value="Genomic_DNA"/>
</dbReference>
<dbReference type="GO" id="GO:0005829">
    <property type="term" value="C:cytosol"/>
    <property type="evidence" value="ECO:0007669"/>
    <property type="project" value="TreeGrafter"/>
</dbReference>
<feature type="compositionally biased region" description="Low complexity" evidence="1">
    <location>
        <begin position="300"/>
        <end position="311"/>
    </location>
</feature>
<reference evidence="2 3" key="1">
    <citation type="submission" date="2019-06" db="EMBL/GenBank/DDBJ databases">
        <title>Whole genome shotgun sequence of Kocuria varians NBRC 15358.</title>
        <authorList>
            <person name="Hosoyama A."/>
            <person name="Uohara A."/>
            <person name="Ohji S."/>
            <person name="Ichikawa N."/>
        </authorList>
    </citation>
    <scope>NUCLEOTIDE SEQUENCE [LARGE SCALE GENOMIC DNA]</scope>
    <source>
        <strain evidence="2 3">NBRC 15358</strain>
    </source>
</reference>
<accession>A0A4Y4D0V9</accession>